<reference evidence="1" key="1">
    <citation type="submission" date="2018-04" db="EMBL/GenBank/DDBJ databases">
        <title>Whole genome sequencing of Hypsizygus marmoreus.</title>
        <authorList>
            <person name="Choi I.-G."/>
            <person name="Min B."/>
            <person name="Kim J.-G."/>
            <person name="Kim S."/>
            <person name="Oh Y.-L."/>
            <person name="Kong W.-S."/>
            <person name="Park H."/>
            <person name="Jeong J."/>
            <person name="Song E.-S."/>
        </authorList>
    </citation>
    <scope>NUCLEOTIDE SEQUENCE [LARGE SCALE GENOMIC DNA]</scope>
    <source>
        <strain evidence="1">51987-8</strain>
    </source>
</reference>
<comment type="caution">
    <text evidence="1">The sequence shown here is derived from an EMBL/GenBank/DDBJ whole genome shotgun (WGS) entry which is preliminary data.</text>
</comment>
<name>A0A369JUR6_HYPMA</name>
<protein>
    <submittedName>
        <fullName evidence="1">Uncharacterized protein</fullName>
    </submittedName>
</protein>
<accession>A0A369JUR6</accession>
<organism evidence="1 2">
    <name type="scientific">Hypsizygus marmoreus</name>
    <name type="common">White beech mushroom</name>
    <name type="synonym">Agaricus marmoreus</name>
    <dbReference type="NCBI Taxonomy" id="39966"/>
    <lineage>
        <taxon>Eukaryota</taxon>
        <taxon>Fungi</taxon>
        <taxon>Dikarya</taxon>
        <taxon>Basidiomycota</taxon>
        <taxon>Agaricomycotina</taxon>
        <taxon>Agaricomycetes</taxon>
        <taxon>Agaricomycetidae</taxon>
        <taxon>Agaricales</taxon>
        <taxon>Tricholomatineae</taxon>
        <taxon>Lyophyllaceae</taxon>
        <taxon>Hypsizygus</taxon>
    </lineage>
</organism>
<dbReference type="EMBL" id="LUEZ02000045">
    <property type="protein sequence ID" value="RDB24277.1"/>
    <property type="molecule type" value="Genomic_DNA"/>
</dbReference>
<dbReference type="Proteomes" id="UP000076154">
    <property type="component" value="Unassembled WGS sequence"/>
</dbReference>
<gene>
    <name evidence="1" type="ORF">Hypma_008552</name>
</gene>
<dbReference type="OrthoDB" id="2835827at2759"/>
<dbReference type="AlphaFoldDB" id="A0A369JUR6"/>
<evidence type="ECO:0000313" key="2">
    <source>
        <dbReference type="Proteomes" id="UP000076154"/>
    </source>
</evidence>
<keyword evidence="2" id="KW-1185">Reference proteome</keyword>
<proteinExistence type="predicted"/>
<sequence>MKSSILSLVPILIRATATTKAHEQIFDAHHTRNPFAARLLVDFLAIRDSGYHDQSTHLDLESDRQHARRSSLFADMTVRDLVEELTHRSRCYLGGSVAETLERRGGTESGIKKQKYTCTYCGRTFSSLQAARECKYCAEEAKKKAVKEEALNGLKEMKWCN</sequence>
<dbReference type="InParanoid" id="A0A369JUR6"/>
<evidence type="ECO:0000313" key="1">
    <source>
        <dbReference type="EMBL" id="RDB24277.1"/>
    </source>
</evidence>